<gene>
    <name evidence="5" type="ORF">GPZ80_02060</name>
</gene>
<evidence type="ECO:0000256" key="2">
    <source>
        <dbReference type="ARBA" id="ARBA00023015"/>
    </source>
</evidence>
<evidence type="ECO:0000256" key="1">
    <source>
        <dbReference type="ARBA" id="ARBA00011046"/>
    </source>
</evidence>
<evidence type="ECO:0000256" key="3">
    <source>
        <dbReference type="ARBA" id="ARBA00023125"/>
    </source>
</evidence>
<organism evidence="5 6">
    <name type="scientific">Actinokineospora xionganensis</name>
    <dbReference type="NCBI Taxonomy" id="2684470"/>
    <lineage>
        <taxon>Bacteria</taxon>
        <taxon>Bacillati</taxon>
        <taxon>Actinomycetota</taxon>
        <taxon>Actinomycetes</taxon>
        <taxon>Pseudonocardiales</taxon>
        <taxon>Pseudonocardiaceae</taxon>
        <taxon>Actinokineospora</taxon>
    </lineage>
</organism>
<comment type="caution">
    <text evidence="5">The sequence shown here is derived from an EMBL/GenBank/DDBJ whole genome shotgun (WGS) entry which is preliminary data.</text>
</comment>
<dbReference type="Pfam" id="PF03965">
    <property type="entry name" value="Penicillinase_R"/>
    <property type="match status" value="1"/>
</dbReference>
<keyword evidence="3" id="KW-0238">DNA-binding</keyword>
<reference evidence="5 6" key="1">
    <citation type="submission" date="2020-06" db="EMBL/GenBank/DDBJ databases">
        <title>Actinokineospora xiongansis sp. nov., isolated from soil of Baiyangdian.</title>
        <authorList>
            <person name="Zhang X."/>
        </authorList>
    </citation>
    <scope>NUCLEOTIDE SEQUENCE [LARGE SCALE GENOMIC DNA]</scope>
    <source>
        <strain evidence="5 6">HBU206404</strain>
    </source>
</reference>
<protein>
    <submittedName>
        <fullName evidence="5">BlaI/MecI/CopY family transcriptional regulator</fullName>
    </submittedName>
</protein>
<comment type="similarity">
    <text evidence="1">Belongs to the BlaI transcriptional regulatory family.</text>
</comment>
<dbReference type="RefSeq" id="WP_187218008.1">
    <property type="nucleotide sequence ID" value="NZ_JABVED010000001.1"/>
</dbReference>
<proteinExistence type="inferred from homology"/>
<dbReference type="InterPro" id="IPR005650">
    <property type="entry name" value="BlaI_family"/>
</dbReference>
<keyword evidence="2" id="KW-0805">Transcription regulation</keyword>
<dbReference type="EMBL" id="JABVED010000001">
    <property type="protein sequence ID" value="MBC6445955.1"/>
    <property type="molecule type" value="Genomic_DNA"/>
</dbReference>
<dbReference type="InterPro" id="IPR036388">
    <property type="entry name" value="WH-like_DNA-bd_sf"/>
</dbReference>
<dbReference type="InterPro" id="IPR036390">
    <property type="entry name" value="WH_DNA-bd_sf"/>
</dbReference>
<accession>A0ABR7KZU5</accession>
<keyword evidence="6" id="KW-1185">Reference proteome</keyword>
<keyword evidence="4" id="KW-0804">Transcription</keyword>
<name>A0ABR7KZU5_9PSEU</name>
<sequence length="119" mass="13365">MHGLGDLESAVMDILWQADRPLKVRDALEDLNKSRNLAYTTVLTVLDNLHRKGWVRRQRAGRAFEFVPVDSREAAAARALRDLLDSTGDPDAVLLHFAESASDRESDLLRRGLRRRGGS</sequence>
<dbReference type="SUPFAM" id="SSF46785">
    <property type="entry name" value="Winged helix' DNA-binding domain"/>
    <property type="match status" value="1"/>
</dbReference>
<evidence type="ECO:0000313" key="6">
    <source>
        <dbReference type="Proteomes" id="UP000734823"/>
    </source>
</evidence>
<evidence type="ECO:0000313" key="5">
    <source>
        <dbReference type="EMBL" id="MBC6445955.1"/>
    </source>
</evidence>
<dbReference type="Gene3D" id="1.10.10.10">
    <property type="entry name" value="Winged helix-like DNA-binding domain superfamily/Winged helix DNA-binding domain"/>
    <property type="match status" value="1"/>
</dbReference>
<evidence type="ECO:0000256" key="4">
    <source>
        <dbReference type="ARBA" id="ARBA00023163"/>
    </source>
</evidence>
<dbReference type="Proteomes" id="UP000734823">
    <property type="component" value="Unassembled WGS sequence"/>
</dbReference>